<protein>
    <submittedName>
        <fullName evidence="1">Uncharacterized protein</fullName>
    </submittedName>
</protein>
<reference evidence="1 2" key="1">
    <citation type="submission" date="2018-01" db="EMBL/GenBank/DDBJ databases">
        <title>Metagenomic assembled genomes from two thermal pools in the Uzon Caldera, Kamchatka, Russia.</title>
        <authorList>
            <person name="Wilkins L."/>
            <person name="Ettinger C."/>
        </authorList>
    </citation>
    <scope>NUCLEOTIDE SEQUENCE [LARGE SCALE GENOMIC DNA]</scope>
    <source>
        <strain evidence="1">ZAV-02</strain>
    </source>
</reference>
<evidence type="ECO:0000313" key="2">
    <source>
        <dbReference type="Proteomes" id="UP000243376"/>
    </source>
</evidence>
<dbReference type="Proteomes" id="UP000243376">
    <property type="component" value="Unassembled WGS sequence"/>
</dbReference>
<dbReference type="AlphaFoldDB" id="A0A2J6XAL0"/>
<name>A0A2J6XAL0_9CHLR</name>
<organism evidence="1 2">
    <name type="scientific">Chloroflexus aggregans</name>
    <dbReference type="NCBI Taxonomy" id="152260"/>
    <lineage>
        <taxon>Bacteria</taxon>
        <taxon>Bacillati</taxon>
        <taxon>Chloroflexota</taxon>
        <taxon>Chloroflexia</taxon>
        <taxon>Chloroflexales</taxon>
        <taxon>Chloroflexineae</taxon>
        <taxon>Chloroflexaceae</taxon>
        <taxon>Chloroflexus</taxon>
    </lineage>
</organism>
<dbReference type="Gene3D" id="3.20.20.80">
    <property type="entry name" value="Glycosidases"/>
    <property type="match status" value="1"/>
</dbReference>
<accession>A0A2J6XAL0</accession>
<sequence length="66" mass="7501">PGAFLRASLAAIPPDTDLVLIETWNEWPENTAVAPAAYTDRAGRPLPPDFYLNIIREWHKQFELQP</sequence>
<comment type="caution">
    <text evidence="1">The sequence shown here is derived from an EMBL/GenBank/DDBJ whole genome shotgun (WGS) entry which is preliminary data.</text>
</comment>
<feature type="non-terminal residue" evidence="1">
    <location>
        <position position="1"/>
    </location>
</feature>
<dbReference type="EMBL" id="PNIQ01000222">
    <property type="protein sequence ID" value="PMP84661.1"/>
    <property type="molecule type" value="Genomic_DNA"/>
</dbReference>
<evidence type="ECO:0000313" key="1">
    <source>
        <dbReference type="EMBL" id="PMP84661.1"/>
    </source>
</evidence>
<proteinExistence type="predicted"/>
<gene>
    <name evidence="1" type="ORF">C0184_03320</name>
</gene>